<feature type="domain" description="Glycosyltransferase 2-like" evidence="1">
    <location>
        <begin position="6"/>
        <end position="136"/>
    </location>
</feature>
<dbReference type="InterPro" id="IPR029044">
    <property type="entry name" value="Nucleotide-diphossugar_trans"/>
</dbReference>
<name>A0A2P8HRT2_CHINA</name>
<dbReference type="Proteomes" id="UP000240971">
    <property type="component" value="Unassembled WGS sequence"/>
</dbReference>
<dbReference type="EMBL" id="PYAW01000001">
    <property type="protein sequence ID" value="PSL48936.1"/>
    <property type="molecule type" value="Genomic_DNA"/>
</dbReference>
<keyword evidence="2" id="KW-0808">Transferase</keyword>
<evidence type="ECO:0000313" key="3">
    <source>
        <dbReference type="Proteomes" id="UP000240971"/>
    </source>
</evidence>
<proteinExistence type="predicted"/>
<dbReference type="PANTHER" id="PTHR22916:SF3">
    <property type="entry name" value="UDP-GLCNAC:BETAGAL BETA-1,3-N-ACETYLGLUCOSAMINYLTRANSFERASE-LIKE PROTEIN 1"/>
    <property type="match status" value="1"/>
</dbReference>
<protein>
    <submittedName>
        <fullName evidence="2">Glycosyltransferase involved in cell wall biosynthesis</fullName>
    </submittedName>
</protein>
<dbReference type="SUPFAM" id="SSF53448">
    <property type="entry name" value="Nucleotide-diphospho-sugar transferases"/>
    <property type="match status" value="1"/>
</dbReference>
<gene>
    <name evidence="2" type="ORF">CLV51_101266</name>
</gene>
<dbReference type="Gene3D" id="3.90.550.10">
    <property type="entry name" value="Spore Coat Polysaccharide Biosynthesis Protein SpsA, Chain A"/>
    <property type="match status" value="1"/>
</dbReference>
<sequence length="259" mass="29807">MQHLISVIVPVYNAEAFVGATIDSVLQQTYANWELLLVDDCSTDNSATIIREYAEKDSRIKYFKPAQNFGGPAGPRNMGIRESSGEYLAFLDADDIWMKDKLQRQYQLITTEQLDVVATNIVFFGDGLKSWSPKLPASPTLDAMLLHNKICTSSVLLRKTTDVLFEEDKRLISVEDYHLWLTLFFKGYKVKIITDPLVRYRVTPNSLIHKNEFISILKANYVVSRLVVDFKYINWILMRVFFRTVKNLAKLRVKKIVGK</sequence>
<keyword evidence="3" id="KW-1185">Reference proteome</keyword>
<dbReference type="OrthoDB" id="9815829at2"/>
<evidence type="ECO:0000313" key="2">
    <source>
        <dbReference type="EMBL" id="PSL48936.1"/>
    </source>
</evidence>
<reference evidence="2 3" key="1">
    <citation type="submission" date="2018-03" db="EMBL/GenBank/DDBJ databases">
        <title>Genomic Encyclopedia of Archaeal and Bacterial Type Strains, Phase II (KMG-II): from individual species to whole genera.</title>
        <authorList>
            <person name="Goeker M."/>
        </authorList>
    </citation>
    <scope>NUCLEOTIDE SEQUENCE [LARGE SCALE GENOMIC DNA]</scope>
    <source>
        <strain evidence="2 3">DSM 24859</strain>
    </source>
</reference>
<dbReference type="CDD" id="cd00761">
    <property type="entry name" value="Glyco_tranf_GTA_type"/>
    <property type="match status" value="1"/>
</dbReference>
<evidence type="ECO:0000259" key="1">
    <source>
        <dbReference type="Pfam" id="PF00535"/>
    </source>
</evidence>
<dbReference type="Pfam" id="PF00535">
    <property type="entry name" value="Glycos_transf_2"/>
    <property type="match status" value="1"/>
</dbReference>
<dbReference type="RefSeq" id="WP_106526205.1">
    <property type="nucleotide sequence ID" value="NZ_PYAW01000001.1"/>
</dbReference>
<dbReference type="GO" id="GO:0016758">
    <property type="term" value="F:hexosyltransferase activity"/>
    <property type="evidence" value="ECO:0007669"/>
    <property type="project" value="UniProtKB-ARBA"/>
</dbReference>
<dbReference type="PANTHER" id="PTHR22916">
    <property type="entry name" value="GLYCOSYLTRANSFERASE"/>
    <property type="match status" value="1"/>
</dbReference>
<dbReference type="InterPro" id="IPR001173">
    <property type="entry name" value="Glyco_trans_2-like"/>
</dbReference>
<comment type="caution">
    <text evidence="2">The sequence shown here is derived from an EMBL/GenBank/DDBJ whole genome shotgun (WGS) entry which is preliminary data.</text>
</comment>
<accession>A0A2P8HRT2</accession>
<dbReference type="AlphaFoldDB" id="A0A2P8HRT2"/>
<organism evidence="2 3">
    <name type="scientific">Chitinophaga niastensis</name>
    <dbReference type="NCBI Taxonomy" id="536980"/>
    <lineage>
        <taxon>Bacteria</taxon>
        <taxon>Pseudomonadati</taxon>
        <taxon>Bacteroidota</taxon>
        <taxon>Chitinophagia</taxon>
        <taxon>Chitinophagales</taxon>
        <taxon>Chitinophagaceae</taxon>
        <taxon>Chitinophaga</taxon>
    </lineage>
</organism>